<feature type="signal peptide" evidence="1">
    <location>
        <begin position="1"/>
        <end position="18"/>
    </location>
</feature>
<organism evidence="2 3">
    <name type="scientific">Aliivibrio fischeri</name>
    <name type="common">Vibrio fischeri</name>
    <dbReference type="NCBI Taxonomy" id="668"/>
    <lineage>
        <taxon>Bacteria</taxon>
        <taxon>Pseudomonadati</taxon>
        <taxon>Pseudomonadota</taxon>
        <taxon>Gammaproteobacteria</taxon>
        <taxon>Vibrionales</taxon>
        <taxon>Vibrionaceae</taxon>
        <taxon>Aliivibrio</taxon>
    </lineage>
</organism>
<reference evidence="2 3" key="1">
    <citation type="submission" date="2019-11" db="EMBL/GenBank/DDBJ databases">
        <title>Using colonization assays and comparative genomics to discover symbiosis behaviors and factors in Vibrio fischeri.</title>
        <authorList>
            <person name="Bongrand C."/>
            <person name="Moriano-Gutierrez S."/>
            <person name="Arevalo P."/>
            <person name="Mcfall-Ngai M."/>
            <person name="Visick K."/>
            <person name="Polz M.F."/>
            <person name="Ruby E.G."/>
        </authorList>
    </citation>
    <scope>NUCLEOTIDE SEQUENCE [LARGE SCALE GENOMIC DNA]</scope>
    <source>
        <strain evidence="3">emors.3.2</strain>
    </source>
</reference>
<dbReference type="AlphaFoldDB" id="A0A6N3Z343"/>
<evidence type="ECO:0000313" key="2">
    <source>
        <dbReference type="EMBL" id="MUK45674.1"/>
    </source>
</evidence>
<gene>
    <name evidence="2" type="ORF">GNP77_09815</name>
</gene>
<evidence type="ECO:0000313" key="3">
    <source>
        <dbReference type="Proteomes" id="UP000435323"/>
    </source>
</evidence>
<dbReference type="RefSeq" id="WP_155657874.1">
    <property type="nucleotide sequence ID" value="NZ_WOBO01000009.1"/>
</dbReference>
<name>A0A6N3Z343_ALIFS</name>
<evidence type="ECO:0008006" key="4">
    <source>
        <dbReference type="Google" id="ProtNLM"/>
    </source>
</evidence>
<evidence type="ECO:0000256" key="1">
    <source>
        <dbReference type="SAM" id="SignalP"/>
    </source>
</evidence>
<keyword evidence="1" id="KW-0732">Signal</keyword>
<feature type="chain" id="PRO_5026726040" description="Outer membrane protein beta-barrel domain-containing protein" evidence="1">
    <location>
        <begin position="19"/>
        <end position="206"/>
    </location>
</feature>
<accession>A0A6N3Z343</accession>
<comment type="caution">
    <text evidence="2">The sequence shown here is derived from an EMBL/GenBank/DDBJ whole genome shotgun (WGS) entry which is preliminary data.</text>
</comment>
<protein>
    <recommendedName>
        <fullName evidence="4">Outer membrane protein beta-barrel domain-containing protein</fullName>
    </recommendedName>
</protein>
<proteinExistence type="predicted"/>
<dbReference type="EMBL" id="WOBO01000009">
    <property type="protein sequence ID" value="MUK45674.1"/>
    <property type="molecule type" value="Genomic_DNA"/>
</dbReference>
<dbReference type="Proteomes" id="UP000435323">
    <property type="component" value="Unassembled WGS sequence"/>
</dbReference>
<sequence length="206" mass="21999">MKKSIIALSVVLSFGAAADNGKEGYHLGLGYNVSSYDLSNTYFISDNEQTDLTLNFGHTWVSDNGDYDRLVELSGHYGLSSEANIYDTTKIDTQAIGVSVFLARSVGASRNTFIGSEFGLMNTSGDRSESAYGLTAIAETDFTTLSLAGRVDHYFTDSFSVGAKFGFAFVSGDLTATMTDGYNTVSDSMSPDGLGVVMGINGKYTF</sequence>